<name>A0ACD1FYD4_9EURO</name>
<accession>A0ACD1FYD4</accession>
<keyword evidence="2" id="KW-1185">Reference proteome</keyword>
<dbReference type="Proteomes" id="UP000249057">
    <property type="component" value="Unassembled WGS sequence"/>
</dbReference>
<dbReference type="EMBL" id="KZ825380">
    <property type="protein sequence ID" value="RAH41994.1"/>
    <property type="molecule type" value="Genomic_DNA"/>
</dbReference>
<gene>
    <name evidence="1" type="ORF">BO95DRAFT_253057</name>
</gene>
<protein>
    <submittedName>
        <fullName evidence="1">Uncharacterized protein</fullName>
    </submittedName>
</protein>
<evidence type="ECO:0000313" key="1">
    <source>
        <dbReference type="EMBL" id="RAH41994.1"/>
    </source>
</evidence>
<organism evidence="1 2">
    <name type="scientific">Aspergillus brunneoviolaceus CBS 621.78</name>
    <dbReference type="NCBI Taxonomy" id="1450534"/>
    <lineage>
        <taxon>Eukaryota</taxon>
        <taxon>Fungi</taxon>
        <taxon>Dikarya</taxon>
        <taxon>Ascomycota</taxon>
        <taxon>Pezizomycotina</taxon>
        <taxon>Eurotiomycetes</taxon>
        <taxon>Eurotiomycetidae</taxon>
        <taxon>Eurotiales</taxon>
        <taxon>Aspergillaceae</taxon>
        <taxon>Aspergillus</taxon>
        <taxon>Aspergillus subgen. Circumdati</taxon>
    </lineage>
</organism>
<evidence type="ECO:0000313" key="2">
    <source>
        <dbReference type="Proteomes" id="UP000249057"/>
    </source>
</evidence>
<sequence>MDNGLWAICLFCLPITIILQSNYAVARHRQASKTSQHLHSRHVWLSGVVLTLPVPAHSPLHISYCVLSLCVCVCVRAPCRLHCCSCAFNLTSQTY</sequence>
<proteinExistence type="predicted"/>
<reference evidence="1" key="1">
    <citation type="submission" date="2018-02" db="EMBL/GenBank/DDBJ databases">
        <title>The genomes of Aspergillus section Nigri reveals drivers in fungal speciation.</title>
        <authorList>
            <consortium name="DOE Joint Genome Institute"/>
            <person name="Vesth T.C."/>
            <person name="Nybo J."/>
            <person name="Theobald S."/>
            <person name="Brandl J."/>
            <person name="Frisvad J.C."/>
            <person name="Nielsen K.F."/>
            <person name="Lyhne E.K."/>
            <person name="Kogle M.E."/>
            <person name="Kuo A."/>
            <person name="Riley R."/>
            <person name="Clum A."/>
            <person name="Nolan M."/>
            <person name="Lipzen A."/>
            <person name="Salamov A."/>
            <person name="Henrissat B."/>
            <person name="Wiebenga A."/>
            <person name="De vries R.P."/>
            <person name="Grigoriev I.V."/>
            <person name="Mortensen U.H."/>
            <person name="Andersen M.R."/>
            <person name="Baker S.E."/>
        </authorList>
    </citation>
    <scope>NUCLEOTIDE SEQUENCE</scope>
    <source>
        <strain evidence="1">CBS 621.78</strain>
    </source>
</reference>